<organism evidence="2 3">
    <name type="scientific">Solitalea canadensis (strain ATCC 29591 / DSM 3403 / JCM 21819 / LMG 8368 / NBRC 15130 / NCIMB 12057 / USAM 9D)</name>
    <name type="common">Flexibacter canadensis</name>
    <dbReference type="NCBI Taxonomy" id="929556"/>
    <lineage>
        <taxon>Bacteria</taxon>
        <taxon>Pseudomonadati</taxon>
        <taxon>Bacteroidota</taxon>
        <taxon>Sphingobacteriia</taxon>
        <taxon>Sphingobacteriales</taxon>
        <taxon>Sphingobacteriaceae</taxon>
        <taxon>Solitalea</taxon>
    </lineage>
</organism>
<evidence type="ECO:0000256" key="1">
    <source>
        <dbReference type="SAM" id="Phobius"/>
    </source>
</evidence>
<keyword evidence="1" id="KW-0812">Transmembrane</keyword>
<reference evidence="2" key="1">
    <citation type="submission" date="2012-02" db="EMBL/GenBank/DDBJ databases">
        <title>The complete genome of Solitalea canadensis DSM 3403.</title>
        <authorList>
            <consortium name="US DOE Joint Genome Institute (JGI-PGF)"/>
            <person name="Lucas S."/>
            <person name="Copeland A."/>
            <person name="Lapidus A."/>
            <person name="Glavina del Rio T."/>
            <person name="Dalin E."/>
            <person name="Tice H."/>
            <person name="Bruce D."/>
            <person name="Goodwin L."/>
            <person name="Pitluck S."/>
            <person name="Peters L."/>
            <person name="Ovchinnikova G."/>
            <person name="Lu M."/>
            <person name="Kyrpides N."/>
            <person name="Mavromatis K."/>
            <person name="Ivanova N."/>
            <person name="Brettin T."/>
            <person name="Detter J.C."/>
            <person name="Han C."/>
            <person name="Larimer F."/>
            <person name="Land M."/>
            <person name="Hauser L."/>
            <person name="Markowitz V."/>
            <person name="Cheng J.-F."/>
            <person name="Hugenholtz P."/>
            <person name="Woyke T."/>
            <person name="Wu D."/>
            <person name="Spring S."/>
            <person name="Schroeder M."/>
            <person name="Kopitz M."/>
            <person name="Brambilla E."/>
            <person name="Klenk H.-P."/>
            <person name="Eisen J.A."/>
        </authorList>
    </citation>
    <scope>NUCLEOTIDE SEQUENCE</scope>
    <source>
        <strain evidence="2">DSM 3403</strain>
    </source>
</reference>
<accession>H8KU26</accession>
<dbReference type="RefSeq" id="WP_014680233.1">
    <property type="nucleotide sequence ID" value="NC_017770.1"/>
</dbReference>
<keyword evidence="3" id="KW-1185">Reference proteome</keyword>
<dbReference type="eggNOG" id="ENOG502Z8JG">
    <property type="taxonomic scope" value="Bacteria"/>
</dbReference>
<protein>
    <recommendedName>
        <fullName evidence="4">Oxygen tolerance protein BatD</fullName>
    </recommendedName>
</protein>
<name>H8KU26_SOLCM</name>
<dbReference type="OrthoDB" id="650166at2"/>
<dbReference type="Proteomes" id="UP000007590">
    <property type="component" value="Chromosome"/>
</dbReference>
<dbReference type="EMBL" id="CP003349">
    <property type="protein sequence ID" value="AFD07006.1"/>
    <property type="molecule type" value="Genomic_DNA"/>
</dbReference>
<evidence type="ECO:0000313" key="3">
    <source>
        <dbReference type="Proteomes" id="UP000007590"/>
    </source>
</evidence>
<feature type="transmembrane region" description="Helical" evidence="1">
    <location>
        <begin position="337"/>
        <end position="355"/>
    </location>
</feature>
<evidence type="ECO:0000313" key="2">
    <source>
        <dbReference type="EMBL" id="AFD07006.1"/>
    </source>
</evidence>
<evidence type="ECO:0008006" key="4">
    <source>
        <dbReference type="Google" id="ProtNLM"/>
    </source>
</evidence>
<dbReference type="PANTHER" id="PTHR40940:SF1">
    <property type="entry name" value="PROTEIN BATD"/>
    <property type="match status" value="1"/>
</dbReference>
<keyword evidence="1" id="KW-0472">Membrane</keyword>
<keyword evidence="1" id="KW-1133">Transmembrane helix</keyword>
<feature type="transmembrane region" description="Helical" evidence="1">
    <location>
        <begin position="20"/>
        <end position="41"/>
    </location>
</feature>
<dbReference type="PANTHER" id="PTHR40940">
    <property type="entry name" value="PROTEIN BATD-RELATED"/>
    <property type="match status" value="1"/>
</dbReference>
<dbReference type="KEGG" id="scn:Solca_1947"/>
<dbReference type="HOGENOM" id="CLU_635774_0_0_10"/>
<sequence length="484" mass="55198">MVFRIKTLVKSILHKKQQFLLGFSYAFIHLFLFIVLILLSISVRAQDAHAYIDLSISPKKVYAGQPAILTYTVYTDQYFTQPPEVSNLQMNGAFLVPYDRSYSITLQKNGKNMPAIQFMFRIFPVEAGKLVLPPLKFTVTVPTEKNPLGVERKIQSHGLTLNVLNPPGGPPGESIVGTSATLNEKWSRPLTTIKEGDVVERDITIHAGGTVAGLLPAVKLDSLDWAQIYEGTPITKDNRPPGSNAISAYRTERFKYLFSKTGKHKLPEIEINYWNLSTHRLTKLKIPEHEIDVKENKNLGMLRSIQDSIDEAFLKATDPKTAKATPKTYLGLTPKQWLFLLISLGILWFIIRRMILPLFRFVRNKFYSYKKTEAYLFKKLKWKAFFGKQKETYNLLNQWLLTLPGNVKTLKDLANETSMPELNQLAQKINNELFESNAAESAALKHATLFPLLSKARKIQLDNYNPKKEQQDYTVLNWTTDENS</sequence>
<gene>
    <name evidence="2" type="ordered locus">Solca_1947</name>
</gene>
<dbReference type="AlphaFoldDB" id="H8KU26"/>
<dbReference type="STRING" id="929556.Solca_1947"/>
<dbReference type="InterPro" id="IPR025738">
    <property type="entry name" value="BatD"/>
</dbReference>
<proteinExistence type="predicted"/>
<dbReference type="Pfam" id="PF13584">
    <property type="entry name" value="BatD"/>
    <property type="match status" value="1"/>
</dbReference>